<feature type="non-terminal residue" evidence="1">
    <location>
        <position position="1"/>
    </location>
</feature>
<accession>A0A9N9P8N3</accession>
<proteinExistence type="predicted"/>
<protein>
    <submittedName>
        <fullName evidence="1">20354_t:CDS:1</fullName>
    </submittedName>
</protein>
<dbReference type="Proteomes" id="UP000789405">
    <property type="component" value="Unassembled WGS sequence"/>
</dbReference>
<organism evidence="1 2">
    <name type="scientific">Dentiscutata erythropus</name>
    <dbReference type="NCBI Taxonomy" id="1348616"/>
    <lineage>
        <taxon>Eukaryota</taxon>
        <taxon>Fungi</taxon>
        <taxon>Fungi incertae sedis</taxon>
        <taxon>Mucoromycota</taxon>
        <taxon>Glomeromycotina</taxon>
        <taxon>Glomeromycetes</taxon>
        <taxon>Diversisporales</taxon>
        <taxon>Gigasporaceae</taxon>
        <taxon>Dentiscutata</taxon>
    </lineage>
</organism>
<evidence type="ECO:0000313" key="1">
    <source>
        <dbReference type="EMBL" id="CAG8800817.1"/>
    </source>
</evidence>
<gene>
    <name evidence="1" type="ORF">DERYTH_LOCUS23334</name>
</gene>
<dbReference type="AlphaFoldDB" id="A0A9N9P8N3"/>
<dbReference type="EMBL" id="CAJVPY010035209">
    <property type="protein sequence ID" value="CAG8800817.1"/>
    <property type="molecule type" value="Genomic_DNA"/>
</dbReference>
<reference evidence="1" key="1">
    <citation type="submission" date="2021-06" db="EMBL/GenBank/DDBJ databases">
        <authorList>
            <person name="Kallberg Y."/>
            <person name="Tangrot J."/>
            <person name="Rosling A."/>
        </authorList>
    </citation>
    <scope>NUCLEOTIDE SEQUENCE</scope>
    <source>
        <strain evidence="1">MA453B</strain>
    </source>
</reference>
<sequence length="54" mass="5983">QGAPSNSQPIPENIEFIIPLDKDNEQTLQQAVTLSLQDSADENFTESEPIQLDN</sequence>
<name>A0A9N9P8N3_9GLOM</name>
<evidence type="ECO:0000313" key="2">
    <source>
        <dbReference type="Proteomes" id="UP000789405"/>
    </source>
</evidence>
<keyword evidence="2" id="KW-1185">Reference proteome</keyword>
<comment type="caution">
    <text evidence="1">The sequence shown here is derived from an EMBL/GenBank/DDBJ whole genome shotgun (WGS) entry which is preliminary data.</text>
</comment>